<dbReference type="InterPro" id="IPR036526">
    <property type="entry name" value="C-N_Hydrolase_sf"/>
</dbReference>
<keyword evidence="1 3" id="KW-0378">Hydrolase</keyword>
<dbReference type="AlphaFoldDB" id="A0A0J0XKW9"/>
<dbReference type="PROSITE" id="PS01227">
    <property type="entry name" value="UPF0012"/>
    <property type="match status" value="1"/>
</dbReference>
<dbReference type="Gene3D" id="3.60.110.10">
    <property type="entry name" value="Carbon-nitrogen hydrolase"/>
    <property type="match status" value="1"/>
</dbReference>
<evidence type="ECO:0000259" key="2">
    <source>
        <dbReference type="PROSITE" id="PS50263"/>
    </source>
</evidence>
<evidence type="ECO:0000313" key="4">
    <source>
        <dbReference type="Proteomes" id="UP000053611"/>
    </source>
</evidence>
<dbReference type="PANTHER" id="PTHR23088:SF27">
    <property type="entry name" value="DEAMINATED GLUTATHIONE AMIDASE"/>
    <property type="match status" value="1"/>
</dbReference>
<name>A0A0J0XKW9_9TREE</name>
<dbReference type="GO" id="GO:0016811">
    <property type="term" value="F:hydrolase activity, acting on carbon-nitrogen (but not peptide) bonds, in linear amides"/>
    <property type="evidence" value="ECO:0007669"/>
    <property type="project" value="InterPro"/>
</dbReference>
<dbReference type="Proteomes" id="UP000053611">
    <property type="component" value="Unassembled WGS sequence"/>
</dbReference>
<reference evidence="3 4" key="1">
    <citation type="submission" date="2015-03" db="EMBL/GenBank/DDBJ databases">
        <title>Genomics and transcriptomics of the oil-accumulating basidiomycete yeast T. oleaginosus allow insights into substrate utilization and the diverse evolutionary trajectories of mating systems in fungi.</title>
        <authorList>
            <consortium name="DOE Joint Genome Institute"/>
            <person name="Kourist R."/>
            <person name="Kracht O."/>
            <person name="Bracharz F."/>
            <person name="Lipzen A."/>
            <person name="Nolan M."/>
            <person name="Ohm R."/>
            <person name="Grigoriev I."/>
            <person name="Sun S."/>
            <person name="Heitman J."/>
            <person name="Bruck T."/>
            <person name="Nowrousian M."/>
        </authorList>
    </citation>
    <scope>NUCLEOTIDE SEQUENCE [LARGE SCALE GENOMIC DNA]</scope>
    <source>
        <strain evidence="3 4">IBC0246</strain>
    </source>
</reference>
<dbReference type="Pfam" id="PF00795">
    <property type="entry name" value="CN_hydrolase"/>
    <property type="match status" value="1"/>
</dbReference>
<feature type="domain" description="CN hydrolase" evidence="2">
    <location>
        <begin position="2"/>
        <end position="265"/>
    </location>
</feature>
<dbReference type="CDD" id="cd07572">
    <property type="entry name" value="nit"/>
    <property type="match status" value="1"/>
</dbReference>
<dbReference type="InterPro" id="IPR003010">
    <property type="entry name" value="C-N_Hydrolase"/>
</dbReference>
<keyword evidence="4" id="KW-1185">Reference proteome</keyword>
<dbReference type="PROSITE" id="PS50263">
    <property type="entry name" value="CN_HYDROLASE"/>
    <property type="match status" value="1"/>
</dbReference>
<sequence>MTKVAVCQIRSTADPEHNLRVSSSVIREAAKAGAVACFLPEAADFIVKATEECRRLSLPLSRHGYTLGLQELAKELGVSISVGVHDVPEDGQDDEPDSLRVFNTHVLIDKDGSIKAKYSKLHLYDVELIQDGRVKRIGESDRVRPGQSIVAPADVEGFKVGLEICYDLRFPELSIILARMGADVLTFPSAFMLPTGKAHWATLLRAAAIQYQVYVLAAAQYGAHHASRSSWGESLAFDPWGRELGRLRSVEEPGGDYDGSGEFFLCDIDHDVINETRKQIPLAIQKRADMYGVVGERGPE</sequence>
<dbReference type="EMBL" id="KQ087213">
    <property type="protein sequence ID" value="KLT41725.1"/>
    <property type="molecule type" value="Genomic_DNA"/>
</dbReference>
<evidence type="ECO:0000313" key="3">
    <source>
        <dbReference type="EMBL" id="KLT41725.1"/>
    </source>
</evidence>
<dbReference type="InterPro" id="IPR045254">
    <property type="entry name" value="Nit1/2_C-N_Hydrolase"/>
</dbReference>
<dbReference type="PANTHER" id="PTHR23088">
    <property type="entry name" value="NITRILASE-RELATED"/>
    <property type="match status" value="1"/>
</dbReference>
<proteinExistence type="predicted"/>
<accession>A0A0J0XKW9</accession>
<protein>
    <submittedName>
        <fullName evidence="3">Carbon-nitrogen hydrolase</fullName>
    </submittedName>
</protein>
<dbReference type="InterPro" id="IPR001110">
    <property type="entry name" value="UPF0012_CS"/>
</dbReference>
<dbReference type="SUPFAM" id="SSF56317">
    <property type="entry name" value="Carbon-nitrogen hydrolase"/>
    <property type="match status" value="1"/>
</dbReference>
<dbReference type="OrthoDB" id="10250282at2759"/>
<gene>
    <name evidence="3" type="ORF">CC85DRAFT_302907</name>
</gene>
<dbReference type="STRING" id="879819.A0A0J0XKW9"/>
<evidence type="ECO:0000256" key="1">
    <source>
        <dbReference type="ARBA" id="ARBA00022801"/>
    </source>
</evidence>
<organism evidence="3 4">
    <name type="scientific">Cutaneotrichosporon oleaginosum</name>
    <dbReference type="NCBI Taxonomy" id="879819"/>
    <lineage>
        <taxon>Eukaryota</taxon>
        <taxon>Fungi</taxon>
        <taxon>Dikarya</taxon>
        <taxon>Basidiomycota</taxon>
        <taxon>Agaricomycotina</taxon>
        <taxon>Tremellomycetes</taxon>
        <taxon>Trichosporonales</taxon>
        <taxon>Trichosporonaceae</taxon>
        <taxon>Cutaneotrichosporon</taxon>
    </lineage>
</organism>